<gene>
    <name evidence="1" type="ORF">GNP95_05350</name>
</gene>
<dbReference type="PANTHER" id="PTHR43845">
    <property type="entry name" value="BLR5969 PROTEIN"/>
    <property type="match status" value="1"/>
</dbReference>
<sequence>MALTPSLQQHLARIIQFHPAYGDLLADLGIQPHTAVLSELPLLTEELLNTIYYKQEPRTETGLTVYRTSGTSAGIRKAIYYSPEDEEHYRIAKMTCYRTWLASSPLQIQRAFSDVGTGHAASTANSIFHELGLQTESISFSRPIEEHIARIKAFKPDLLFTMPSILEAIARAAGDPASLGIRRIILVGELASPLWQANMAARFGIGAQDILDTVGSIEIGAIASYSHQHGVYLFADGIYAETVRAEQLDPRFEPLADNEGVLVLTSSERSMFPVIRYVTYDVVRDFRTVEIDGTMRQAFTCISKRIGSELKHGEKISLYDIENVVHTFVKDAELRVSVGDNRLTVRIRSKSLNNELLSSIRYAIEHTIEAIGQMIDSRMLDHIEIIHLKESEPFHQGQGSVKSKKLYN</sequence>
<dbReference type="SUPFAM" id="SSF56801">
    <property type="entry name" value="Acetyl-CoA synthetase-like"/>
    <property type="match status" value="1"/>
</dbReference>
<dbReference type="OrthoDB" id="3981340at2"/>
<dbReference type="AlphaFoldDB" id="A0A7X2YZQ9"/>
<dbReference type="Proteomes" id="UP000447876">
    <property type="component" value="Unassembled WGS sequence"/>
</dbReference>
<proteinExistence type="predicted"/>
<protein>
    <recommendedName>
        <fullName evidence="3">Coenzyme F390 synthetase</fullName>
    </recommendedName>
</protein>
<dbReference type="RefSeq" id="WP_155609811.1">
    <property type="nucleotide sequence ID" value="NZ_WNZW01000001.1"/>
</dbReference>
<organism evidence="1 2">
    <name type="scientific">Paenibacillus woosongensis</name>
    <dbReference type="NCBI Taxonomy" id="307580"/>
    <lineage>
        <taxon>Bacteria</taxon>
        <taxon>Bacillati</taxon>
        <taxon>Bacillota</taxon>
        <taxon>Bacilli</taxon>
        <taxon>Bacillales</taxon>
        <taxon>Paenibacillaceae</taxon>
        <taxon>Paenibacillus</taxon>
    </lineage>
</organism>
<dbReference type="PANTHER" id="PTHR43845:SF1">
    <property type="entry name" value="BLR5969 PROTEIN"/>
    <property type="match status" value="1"/>
</dbReference>
<accession>A0A7X2YZQ9</accession>
<evidence type="ECO:0000313" key="2">
    <source>
        <dbReference type="Proteomes" id="UP000447876"/>
    </source>
</evidence>
<evidence type="ECO:0000313" key="1">
    <source>
        <dbReference type="EMBL" id="MUG44423.1"/>
    </source>
</evidence>
<dbReference type="EMBL" id="WNZW01000001">
    <property type="protein sequence ID" value="MUG44423.1"/>
    <property type="molecule type" value="Genomic_DNA"/>
</dbReference>
<dbReference type="Gene3D" id="3.40.50.12780">
    <property type="entry name" value="N-terminal domain of ligase-like"/>
    <property type="match status" value="1"/>
</dbReference>
<reference evidence="1 2" key="1">
    <citation type="submission" date="2019-11" db="EMBL/GenBank/DDBJ databases">
        <title>Draft genome sequences of five Paenibacillus species of dairy origin.</title>
        <authorList>
            <person name="Olajide A.M."/>
            <person name="Chen S."/>
            <person name="Lapointe G."/>
        </authorList>
    </citation>
    <scope>NUCLEOTIDE SEQUENCE [LARGE SCALE GENOMIC DNA]</scope>
    <source>
        <strain evidence="1 2">12CR55</strain>
    </source>
</reference>
<dbReference type="InterPro" id="IPR042099">
    <property type="entry name" value="ANL_N_sf"/>
</dbReference>
<evidence type="ECO:0008006" key="3">
    <source>
        <dbReference type="Google" id="ProtNLM"/>
    </source>
</evidence>
<comment type="caution">
    <text evidence="1">The sequence shown here is derived from an EMBL/GenBank/DDBJ whole genome shotgun (WGS) entry which is preliminary data.</text>
</comment>
<name>A0A7X2YZQ9_9BACL</name>